<evidence type="ECO:0000256" key="1">
    <source>
        <dbReference type="SAM" id="Phobius"/>
    </source>
</evidence>
<dbReference type="SUPFAM" id="SSF51905">
    <property type="entry name" value="FAD/NAD(P)-binding domain"/>
    <property type="match status" value="1"/>
</dbReference>
<sequence>MHRRERGGHGRARVDLLVVGAGPAGLFAAYYAGFRGLSVAWWIRCRNRAGRSRRCTREKLIFDVPGFPAVRGRDLVAALVEQPRRANRATCWAGTPPICPKWMDGCGCWRARNRCAREPC</sequence>
<keyword evidence="1" id="KW-1133">Transmembrane helix</keyword>
<dbReference type="InterPro" id="IPR036188">
    <property type="entry name" value="FAD/NAD-bd_sf"/>
</dbReference>
<gene>
    <name evidence="2" type="ORF">GCM10020366_05940</name>
</gene>
<dbReference type="EMBL" id="BAAAYK010000012">
    <property type="protein sequence ID" value="GAA3353255.1"/>
    <property type="molecule type" value="Genomic_DNA"/>
</dbReference>
<feature type="transmembrane region" description="Helical" evidence="1">
    <location>
        <begin position="12"/>
        <end position="32"/>
    </location>
</feature>
<reference evidence="3" key="1">
    <citation type="journal article" date="2019" name="Int. J. Syst. Evol. Microbiol.">
        <title>The Global Catalogue of Microorganisms (GCM) 10K type strain sequencing project: providing services to taxonomists for standard genome sequencing and annotation.</title>
        <authorList>
            <consortium name="The Broad Institute Genomics Platform"/>
            <consortium name="The Broad Institute Genome Sequencing Center for Infectious Disease"/>
            <person name="Wu L."/>
            <person name="Ma J."/>
        </authorList>
    </citation>
    <scope>NUCLEOTIDE SEQUENCE [LARGE SCALE GENOMIC DNA]</scope>
    <source>
        <strain evidence="3">JCM 9687</strain>
    </source>
</reference>
<dbReference type="Gene3D" id="3.50.50.60">
    <property type="entry name" value="FAD/NAD(P)-binding domain"/>
    <property type="match status" value="1"/>
</dbReference>
<name>A0ABP6RHB0_9PSEU</name>
<organism evidence="2 3">
    <name type="scientific">Saccharopolyspora gregorii</name>
    <dbReference type="NCBI Taxonomy" id="33914"/>
    <lineage>
        <taxon>Bacteria</taxon>
        <taxon>Bacillati</taxon>
        <taxon>Actinomycetota</taxon>
        <taxon>Actinomycetes</taxon>
        <taxon>Pseudonocardiales</taxon>
        <taxon>Pseudonocardiaceae</taxon>
        <taxon>Saccharopolyspora</taxon>
    </lineage>
</organism>
<dbReference type="Proteomes" id="UP001500483">
    <property type="component" value="Unassembled WGS sequence"/>
</dbReference>
<comment type="caution">
    <text evidence="2">The sequence shown here is derived from an EMBL/GenBank/DDBJ whole genome shotgun (WGS) entry which is preliminary data.</text>
</comment>
<accession>A0ABP6RHB0</accession>
<proteinExistence type="predicted"/>
<evidence type="ECO:0000313" key="2">
    <source>
        <dbReference type="EMBL" id="GAA3353255.1"/>
    </source>
</evidence>
<dbReference type="PRINTS" id="PR00469">
    <property type="entry name" value="PNDRDTASEII"/>
</dbReference>
<keyword evidence="1" id="KW-0812">Transmembrane</keyword>
<keyword evidence="3" id="KW-1185">Reference proteome</keyword>
<evidence type="ECO:0000313" key="3">
    <source>
        <dbReference type="Proteomes" id="UP001500483"/>
    </source>
</evidence>
<protein>
    <submittedName>
        <fullName evidence="2">Uncharacterized protein</fullName>
    </submittedName>
</protein>
<keyword evidence="1" id="KW-0472">Membrane</keyword>